<evidence type="ECO:0000313" key="3">
    <source>
        <dbReference type="Proteomes" id="UP000499080"/>
    </source>
</evidence>
<dbReference type="Proteomes" id="UP000499080">
    <property type="component" value="Unassembled WGS sequence"/>
</dbReference>
<feature type="region of interest" description="Disordered" evidence="1">
    <location>
        <begin position="79"/>
        <end position="105"/>
    </location>
</feature>
<sequence>MVFLSNWKQRHGCKMKASVSEDHGFMTLHPKMSVYIVRSIHFDHLYGPGACRITRRVSKVLGLVWHGSLEIAVRAQAPTSSSEHGLKLRVPPQNGSRVASKVTLM</sequence>
<dbReference type="AlphaFoldDB" id="A0A4Y2AI85"/>
<protein>
    <submittedName>
        <fullName evidence="2">Uncharacterized protein</fullName>
    </submittedName>
</protein>
<keyword evidence="3" id="KW-1185">Reference proteome</keyword>
<name>A0A4Y2AI85_ARAVE</name>
<evidence type="ECO:0000313" key="2">
    <source>
        <dbReference type="EMBL" id="GBL79571.1"/>
    </source>
</evidence>
<organism evidence="2 3">
    <name type="scientific">Araneus ventricosus</name>
    <name type="common">Orbweaver spider</name>
    <name type="synonym">Epeira ventricosa</name>
    <dbReference type="NCBI Taxonomy" id="182803"/>
    <lineage>
        <taxon>Eukaryota</taxon>
        <taxon>Metazoa</taxon>
        <taxon>Ecdysozoa</taxon>
        <taxon>Arthropoda</taxon>
        <taxon>Chelicerata</taxon>
        <taxon>Arachnida</taxon>
        <taxon>Araneae</taxon>
        <taxon>Araneomorphae</taxon>
        <taxon>Entelegynae</taxon>
        <taxon>Araneoidea</taxon>
        <taxon>Araneidae</taxon>
        <taxon>Araneus</taxon>
    </lineage>
</organism>
<comment type="caution">
    <text evidence="2">The sequence shown here is derived from an EMBL/GenBank/DDBJ whole genome shotgun (WGS) entry which is preliminary data.</text>
</comment>
<dbReference type="EMBL" id="BGPR01000019">
    <property type="protein sequence ID" value="GBL79571.1"/>
    <property type="molecule type" value="Genomic_DNA"/>
</dbReference>
<reference evidence="2 3" key="1">
    <citation type="journal article" date="2019" name="Sci. Rep.">
        <title>Orb-weaving spider Araneus ventricosus genome elucidates the spidroin gene catalogue.</title>
        <authorList>
            <person name="Kono N."/>
            <person name="Nakamura H."/>
            <person name="Ohtoshi R."/>
            <person name="Moran D.A.P."/>
            <person name="Shinohara A."/>
            <person name="Yoshida Y."/>
            <person name="Fujiwara M."/>
            <person name="Mori M."/>
            <person name="Tomita M."/>
            <person name="Arakawa K."/>
        </authorList>
    </citation>
    <scope>NUCLEOTIDE SEQUENCE [LARGE SCALE GENOMIC DNA]</scope>
</reference>
<accession>A0A4Y2AI85</accession>
<gene>
    <name evidence="2" type="ORF">AVEN_18141_1</name>
</gene>
<proteinExistence type="predicted"/>
<evidence type="ECO:0000256" key="1">
    <source>
        <dbReference type="SAM" id="MobiDB-lite"/>
    </source>
</evidence>